<organism evidence="2 3">
    <name type="scientific">Elysia marginata</name>
    <dbReference type="NCBI Taxonomy" id="1093978"/>
    <lineage>
        <taxon>Eukaryota</taxon>
        <taxon>Metazoa</taxon>
        <taxon>Spiralia</taxon>
        <taxon>Lophotrochozoa</taxon>
        <taxon>Mollusca</taxon>
        <taxon>Gastropoda</taxon>
        <taxon>Heterobranchia</taxon>
        <taxon>Euthyneura</taxon>
        <taxon>Panpulmonata</taxon>
        <taxon>Sacoglossa</taxon>
        <taxon>Placobranchoidea</taxon>
        <taxon>Plakobranchidae</taxon>
        <taxon>Elysia</taxon>
    </lineage>
</organism>
<name>A0AAV4I6D0_9GAST</name>
<reference evidence="2 3" key="1">
    <citation type="journal article" date="2021" name="Elife">
        <title>Chloroplast acquisition without the gene transfer in kleptoplastic sea slugs, Plakobranchus ocellatus.</title>
        <authorList>
            <person name="Maeda T."/>
            <person name="Takahashi S."/>
            <person name="Yoshida T."/>
            <person name="Shimamura S."/>
            <person name="Takaki Y."/>
            <person name="Nagai Y."/>
            <person name="Toyoda A."/>
            <person name="Suzuki Y."/>
            <person name="Arimoto A."/>
            <person name="Ishii H."/>
            <person name="Satoh N."/>
            <person name="Nishiyama T."/>
            <person name="Hasebe M."/>
            <person name="Maruyama T."/>
            <person name="Minagawa J."/>
            <person name="Obokata J."/>
            <person name="Shigenobu S."/>
        </authorList>
    </citation>
    <scope>NUCLEOTIDE SEQUENCE [LARGE SCALE GENOMIC DNA]</scope>
</reference>
<dbReference type="AlphaFoldDB" id="A0AAV4I6D0"/>
<evidence type="ECO:0000313" key="2">
    <source>
        <dbReference type="EMBL" id="GFS04221.1"/>
    </source>
</evidence>
<evidence type="ECO:0000256" key="1">
    <source>
        <dbReference type="SAM" id="MobiDB-lite"/>
    </source>
</evidence>
<dbReference type="Proteomes" id="UP000762676">
    <property type="component" value="Unassembled WGS sequence"/>
</dbReference>
<gene>
    <name evidence="2" type="ORF">ElyMa_001169200</name>
</gene>
<proteinExistence type="predicted"/>
<accession>A0AAV4I6D0</accession>
<feature type="region of interest" description="Disordered" evidence="1">
    <location>
        <begin position="1"/>
        <end position="34"/>
    </location>
</feature>
<feature type="compositionally biased region" description="Basic and acidic residues" evidence="1">
    <location>
        <begin position="12"/>
        <end position="31"/>
    </location>
</feature>
<comment type="caution">
    <text evidence="2">The sequence shown here is derived from an EMBL/GenBank/DDBJ whole genome shotgun (WGS) entry which is preliminary data.</text>
</comment>
<sequence length="104" mass="11835">MGSPGMRFRKSRPQDSHKRRGGDRPGFDHTANRHRTVMHQYHRGTSGGWDSFRCSVVGPGLLSLVATDPPLCLEWGVGVFRLAATHVHFEEPIWCLKHVFWTLL</sequence>
<protein>
    <submittedName>
        <fullName evidence="2">Uncharacterized protein</fullName>
    </submittedName>
</protein>
<dbReference type="EMBL" id="BMAT01002303">
    <property type="protein sequence ID" value="GFS04221.1"/>
    <property type="molecule type" value="Genomic_DNA"/>
</dbReference>
<keyword evidence="3" id="KW-1185">Reference proteome</keyword>
<evidence type="ECO:0000313" key="3">
    <source>
        <dbReference type="Proteomes" id="UP000762676"/>
    </source>
</evidence>